<organism evidence="1 2">
    <name type="scientific">Mus spicilegus</name>
    <name type="common">Mound-building mouse</name>
    <dbReference type="NCBI Taxonomy" id="10103"/>
    <lineage>
        <taxon>Eukaryota</taxon>
        <taxon>Metazoa</taxon>
        <taxon>Chordata</taxon>
        <taxon>Craniata</taxon>
        <taxon>Vertebrata</taxon>
        <taxon>Euteleostomi</taxon>
        <taxon>Mammalia</taxon>
        <taxon>Eutheria</taxon>
        <taxon>Euarchontoglires</taxon>
        <taxon>Glires</taxon>
        <taxon>Rodentia</taxon>
        <taxon>Myomorpha</taxon>
        <taxon>Muroidea</taxon>
        <taxon>Muridae</taxon>
        <taxon>Murinae</taxon>
        <taxon>Mus</taxon>
        <taxon>Mus</taxon>
    </lineage>
</organism>
<name>A0A8C6GPK0_MUSSI</name>
<reference evidence="1" key="2">
    <citation type="submission" date="2025-09" db="UniProtKB">
        <authorList>
            <consortium name="Ensembl"/>
        </authorList>
    </citation>
    <scope>IDENTIFICATION</scope>
</reference>
<keyword evidence="2" id="KW-1185">Reference proteome</keyword>
<accession>A0A8C6GPK0</accession>
<dbReference type="Proteomes" id="UP000694415">
    <property type="component" value="Unplaced"/>
</dbReference>
<dbReference type="AlphaFoldDB" id="A0A8C6GPK0"/>
<dbReference type="Ensembl" id="ENSMSIT00000011509.1">
    <property type="protein sequence ID" value="ENSMSIP00000009025.1"/>
    <property type="gene ID" value="ENSMSIG00000008009.1"/>
</dbReference>
<proteinExistence type="predicted"/>
<evidence type="ECO:0000313" key="2">
    <source>
        <dbReference type="Proteomes" id="UP000694415"/>
    </source>
</evidence>
<evidence type="ECO:0000313" key="1">
    <source>
        <dbReference type="Ensembl" id="ENSMSIP00000009025.1"/>
    </source>
</evidence>
<sequence>GFPPSASHSPYHRVISAVCSLGPLCLHLFLPPPTPLLLLTAGHVQSDNFSLCSGLFQIPLTKGLLFQVSVLLSVGKQSCHHSNYHVSSPSDKPRMSRNLPGFHVMLSAIPFVNNGLSCSTAEHQGAERGCVTCHKSQKNRNKNKQDRIKPPRLYQRGQNEALTVMYQIYCTCM</sequence>
<reference evidence="1" key="1">
    <citation type="submission" date="2025-08" db="UniProtKB">
        <authorList>
            <consortium name="Ensembl"/>
        </authorList>
    </citation>
    <scope>IDENTIFICATION</scope>
</reference>
<protein>
    <submittedName>
        <fullName evidence="1">Uncharacterized protein</fullName>
    </submittedName>
</protein>
<dbReference type="GeneTree" id="ENSGT00860000136113"/>